<dbReference type="InterPro" id="IPR043129">
    <property type="entry name" value="ATPase_NBD"/>
</dbReference>
<name>A0A8I0GCZ9_9ACTO</name>
<accession>A0A8I0GCZ9</accession>
<evidence type="ECO:0000313" key="2">
    <source>
        <dbReference type="EMBL" id="MBD3689726.1"/>
    </source>
</evidence>
<dbReference type="Proteomes" id="UP000627538">
    <property type="component" value="Unassembled WGS sequence"/>
</dbReference>
<dbReference type="NCBIfam" id="NF045942">
    <property type="entry name" value="PolPhglucPhase"/>
    <property type="match status" value="1"/>
</dbReference>
<dbReference type="PANTHER" id="PTHR18964">
    <property type="entry name" value="ROK (REPRESSOR, ORF, KINASE) FAMILY"/>
    <property type="match status" value="1"/>
</dbReference>
<dbReference type="Pfam" id="PF00480">
    <property type="entry name" value="ROK"/>
    <property type="match status" value="1"/>
</dbReference>
<comment type="similarity">
    <text evidence="1">Belongs to the ROK (NagC/XylR) family.</text>
</comment>
<reference evidence="2 3" key="1">
    <citation type="submission" date="2020-08" db="EMBL/GenBank/DDBJ databases">
        <title>Winkia gen. nov., sp. nov., isolated from faeces of the Anser albifrons in China.</title>
        <authorList>
            <person name="Liu Q."/>
        </authorList>
    </citation>
    <scope>NUCLEOTIDE SEQUENCE [LARGE SCALE GENOMIC DNA]</scope>
    <source>
        <strain evidence="2 3">C62</strain>
    </source>
</reference>
<gene>
    <name evidence="2" type="ORF">H8R10_05735</name>
</gene>
<dbReference type="EMBL" id="JACRUO010000001">
    <property type="protein sequence ID" value="MBD3689726.1"/>
    <property type="molecule type" value="Genomic_DNA"/>
</dbReference>
<sequence length="247" mass="25886">MTSYAIGIDIGGSGVKGALVNAHTGTLESDVHTVATPYPATPQAVLDACARVVELIGGPEDAPIGISFPAPIVHGRIPFMANLDQEWVGITITDLVSERLNRHTVVVNDGDAAAIGEYTFGAAADVDGVVVVTTLGTGIGSGIVVNGTLVPNTELGHLEIDGNEAEKRASAKVKTDENLDWEQYTQRLQRYYEHVEMLFSPDLFVIGGGISENADKFIPNLKLRTPVRCAGLRNTAGIVGAAAAVLA</sequence>
<evidence type="ECO:0000313" key="3">
    <source>
        <dbReference type="Proteomes" id="UP000627538"/>
    </source>
</evidence>
<comment type="caution">
    <text evidence="2">The sequence shown here is derived from an EMBL/GenBank/DDBJ whole genome shotgun (WGS) entry which is preliminary data.</text>
</comment>
<dbReference type="Gene3D" id="3.30.420.40">
    <property type="match status" value="2"/>
</dbReference>
<keyword evidence="3" id="KW-1185">Reference proteome</keyword>
<dbReference type="InterPro" id="IPR000600">
    <property type="entry name" value="ROK"/>
</dbReference>
<dbReference type="SUPFAM" id="SSF53067">
    <property type="entry name" value="Actin-like ATPase domain"/>
    <property type="match status" value="1"/>
</dbReference>
<protein>
    <submittedName>
        <fullName evidence="2">ROK family protein</fullName>
    </submittedName>
</protein>
<proteinExistence type="inferred from homology"/>
<organism evidence="2 3">
    <name type="scientific">Nanchangia anserum</name>
    <dbReference type="NCBI Taxonomy" id="2692125"/>
    <lineage>
        <taxon>Bacteria</taxon>
        <taxon>Bacillati</taxon>
        <taxon>Actinomycetota</taxon>
        <taxon>Actinomycetes</taxon>
        <taxon>Actinomycetales</taxon>
        <taxon>Actinomycetaceae</taxon>
        <taxon>Nanchangia</taxon>
    </lineage>
</organism>
<dbReference type="RefSeq" id="WP_191071750.1">
    <property type="nucleotide sequence ID" value="NZ_CP060506.1"/>
</dbReference>
<dbReference type="AlphaFoldDB" id="A0A8I0GCZ9"/>
<dbReference type="PANTHER" id="PTHR18964:SF149">
    <property type="entry name" value="BIFUNCTIONAL UDP-N-ACETYLGLUCOSAMINE 2-EPIMERASE_N-ACETYLMANNOSAMINE KINASE"/>
    <property type="match status" value="1"/>
</dbReference>
<evidence type="ECO:0000256" key="1">
    <source>
        <dbReference type="ARBA" id="ARBA00006479"/>
    </source>
</evidence>
<dbReference type="CDD" id="cd24058">
    <property type="entry name" value="ASKHA_NBD_ROK_PPGK"/>
    <property type="match status" value="1"/>
</dbReference>